<reference evidence="1" key="2">
    <citation type="submission" date="2017-10" db="EMBL/GenBank/DDBJ databases">
        <authorList>
            <person name="Banno H."/>
            <person name="Chua N.-H."/>
        </authorList>
    </citation>
    <scope>NUCLEOTIDE SEQUENCE [LARGE SCALE GENOMIC DNA]</scope>
</reference>
<dbReference type="RefSeq" id="YP_009623872.1">
    <property type="nucleotide sequence ID" value="NC_042116.1"/>
</dbReference>
<evidence type="ECO:0000313" key="4">
    <source>
        <dbReference type="Proteomes" id="UP000317227"/>
    </source>
</evidence>
<dbReference type="EMBL" id="LR596615">
    <property type="protein sequence ID" value="VUE36308.1"/>
    <property type="molecule type" value="Genomic_DNA"/>
</dbReference>
<reference evidence="3" key="1">
    <citation type="submission" date="2017-10" db="EMBL/GenBank/DDBJ databases">
        <authorList>
            <person name="Skurnik M."/>
        </authorList>
    </citation>
    <scope>NUCLEOTIDE SEQUENCE [LARGE SCALE GENOMIC DNA]</scope>
</reference>
<dbReference type="Proteomes" id="UP000317227">
    <property type="component" value="Segment"/>
</dbReference>
<reference evidence="2 4" key="3">
    <citation type="submission" date="2019-06" db="EMBL/GenBank/DDBJ databases">
        <authorList>
            <person name="Bower L."/>
            <person name="Leinonen R."/>
        </authorList>
    </citation>
    <scope>NUCLEOTIDE SEQUENCE [LARGE SCALE GENOMIC DNA]</scope>
</reference>
<evidence type="ECO:0000313" key="3">
    <source>
        <dbReference type="Proteomes" id="UP000240931"/>
    </source>
</evidence>
<dbReference type="EMBL" id="LT960551">
    <property type="protein sequence ID" value="SOK58539.1"/>
    <property type="molecule type" value="Genomic_DNA"/>
</dbReference>
<dbReference type="GeneID" id="40100680"/>
<sequence>MANKIIPFWLYPSHWGLKGQAKELAQINFYFDGVEADLKRADIIYLTKSECEHAKNEIKFKYNLYDEFQYELNKLQIDLNINVITAHEVELLTLQLKLKHNRIDEKTYDSEFVELIKDDEQKYIAALNYSLKYGDITQDEYEKELKTHEKEPWFKFDIEFDEGENDLVVTFDYNEYFWKKLRSEGHPGNDEHEIIDNFIKDWGRKLATEDYNGDYDTKLTSQNDEMNQATGTTDTGFKIYE</sequence>
<dbReference type="OrthoDB" id="9761at10239"/>
<accession>A0A2C9CXA5</accession>
<protein>
    <submittedName>
        <fullName evidence="1">Uncharacterized protein</fullName>
    </submittedName>
</protein>
<keyword evidence="3" id="KW-1185">Reference proteome</keyword>
<dbReference type="Proteomes" id="UP000240931">
    <property type="component" value="Segment"/>
</dbReference>
<gene>
    <name evidence="1" type="primary">g262</name>
</gene>
<evidence type="ECO:0000313" key="1">
    <source>
        <dbReference type="EMBL" id="SOK58539.1"/>
    </source>
</evidence>
<name>A0A2C9CXA5_9CAUD</name>
<proteinExistence type="predicted"/>
<organism evidence="1 3">
    <name type="scientific">Yersinia phage fHe-Yen9-04</name>
    <dbReference type="NCBI Taxonomy" id="2052742"/>
    <lineage>
        <taxon>Viruses</taxon>
        <taxon>Duplodnaviria</taxon>
        <taxon>Heunggongvirae</taxon>
        <taxon>Uroviricota</taxon>
        <taxon>Caudoviricetes</taxon>
        <taxon>Eneladusvirus</taxon>
        <taxon>Eneladusvirus Yen904</taxon>
    </lineage>
</organism>
<dbReference type="KEGG" id="vg:40100680"/>
<evidence type="ECO:0000313" key="2">
    <source>
        <dbReference type="EMBL" id="VUE36308.1"/>
    </source>
</evidence>